<proteinExistence type="predicted"/>
<name>A0A1I7Y4Y6_9BILA</name>
<evidence type="ECO:0000313" key="1">
    <source>
        <dbReference type="Proteomes" id="UP000095287"/>
    </source>
</evidence>
<evidence type="ECO:0000313" key="2">
    <source>
        <dbReference type="WBParaSite" id="L893_g12782.t1"/>
    </source>
</evidence>
<protein>
    <submittedName>
        <fullName evidence="2">MSP domain-containing protein</fullName>
    </submittedName>
</protein>
<organism evidence="1 2">
    <name type="scientific">Steinernema glaseri</name>
    <dbReference type="NCBI Taxonomy" id="37863"/>
    <lineage>
        <taxon>Eukaryota</taxon>
        <taxon>Metazoa</taxon>
        <taxon>Ecdysozoa</taxon>
        <taxon>Nematoda</taxon>
        <taxon>Chromadorea</taxon>
        <taxon>Rhabditida</taxon>
        <taxon>Tylenchina</taxon>
        <taxon>Panagrolaimomorpha</taxon>
        <taxon>Strongyloidoidea</taxon>
        <taxon>Steinernematidae</taxon>
        <taxon>Steinernema</taxon>
    </lineage>
</organism>
<keyword evidence="1" id="KW-1185">Reference proteome</keyword>
<dbReference type="WBParaSite" id="L893_g12782.t1">
    <property type="protein sequence ID" value="L893_g12782.t1"/>
    <property type="gene ID" value="L893_g12782"/>
</dbReference>
<sequence>MLLFRQQGKQLIVRVPPLFRVQIKRVPPEIGSNIKTIYYKERTQYCFHPQPLIMCVLMYPKLSNFEERLPPSY</sequence>
<dbReference type="Proteomes" id="UP000095287">
    <property type="component" value="Unplaced"/>
</dbReference>
<reference evidence="2" key="1">
    <citation type="submission" date="2016-11" db="UniProtKB">
        <authorList>
            <consortium name="WormBaseParasite"/>
        </authorList>
    </citation>
    <scope>IDENTIFICATION</scope>
</reference>
<accession>A0A1I7Y4Y6</accession>
<dbReference type="AlphaFoldDB" id="A0A1I7Y4Y6"/>